<organism evidence="15 16">
    <name type="scientific">Actinokineospora terrae</name>
    <dbReference type="NCBI Taxonomy" id="155974"/>
    <lineage>
        <taxon>Bacteria</taxon>
        <taxon>Bacillati</taxon>
        <taxon>Actinomycetota</taxon>
        <taxon>Actinomycetes</taxon>
        <taxon>Pseudonocardiales</taxon>
        <taxon>Pseudonocardiaceae</taxon>
        <taxon>Actinokineospora</taxon>
    </lineage>
</organism>
<comment type="cofactor">
    <cofactor evidence="1">
        <name>pantetheine 4'-phosphate</name>
        <dbReference type="ChEBI" id="CHEBI:47942"/>
    </cofactor>
</comment>
<dbReference type="InterPro" id="IPR020806">
    <property type="entry name" value="PKS_PP-bd"/>
</dbReference>
<dbReference type="EMBL" id="FOGI01000003">
    <property type="protein sequence ID" value="SER43067.1"/>
    <property type="molecule type" value="Genomic_DNA"/>
</dbReference>
<dbReference type="InterPro" id="IPR011032">
    <property type="entry name" value="GroES-like_sf"/>
</dbReference>
<evidence type="ECO:0000256" key="9">
    <source>
        <dbReference type="ARBA" id="ARBA00023315"/>
    </source>
</evidence>
<dbReference type="SMART" id="SM00825">
    <property type="entry name" value="PKS_KS"/>
    <property type="match status" value="2"/>
</dbReference>
<dbReference type="SMART" id="SM00822">
    <property type="entry name" value="PKS_KR"/>
    <property type="match status" value="2"/>
</dbReference>
<keyword evidence="9" id="KW-0012">Acyltransferase</keyword>
<dbReference type="InterPro" id="IPR057326">
    <property type="entry name" value="KR_dom"/>
</dbReference>
<keyword evidence="5" id="KW-0808">Transferase</keyword>
<dbReference type="GO" id="GO:0004190">
    <property type="term" value="F:aspartic-type endopeptidase activity"/>
    <property type="evidence" value="ECO:0007669"/>
    <property type="project" value="InterPro"/>
</dbReference>
<dbReference type="Gene3D" id="3.90.180.10">
    <property type="entry name" value="Medium-chain alcohol dehydrogenases, catalytic domain"/>
    <property type="match status" value="1"/>
</dbReference>
<dbReference type="SUPFAM" id="SSF55048">
    <property type="entry name" value="Probable ACP-binding domain of malonyl-CoA ACP transacylase"/>
    <property type="match status" value="2"/>
</dbReference>
<dbReference type="InterPro" id="IPR020807">
    <property type="entry name" value="PKS_DH"/>
</dbReference>
<accession>A0A1H9P4R0</accession>
<dbReference type="Gene3D" id="3.30.70.3290">
    <property type="match status" value="2"/>
</dbReference>
<dbReference type="SUPFAM" id="SSF52151">
    <property type="entry name" value="FabD/lysophospholipase-like"/>
    <property type="match status" value="2"/>
</dbReference>
<dbReference type="FunFam" id="1.10.1200.10:FF:000007">
    <property type="entry name" value="Probable polyketide synthase pks17"/>
    <property type="match status" value="2"/>
</dbReference>
<dbReference type="InterPro" id="IPR001969">
    <property type="entry name" value="Aspartic_peptidase_AS"/>
</dbReference>
<feature type="domain" description="Carrier" evidence="12">
    <location>
        <begin position="3298"/>
        <end position="3373"/>
    </location>
</feature>
<evidence type="ECO:0000256" key="11">
    <source>
        <dbReference type="SAM" id="Coils"/>
    </source>
</evidence>
<proteinExistence type="predicted"/>
<dbReference type="RefSeq" id="WP_245782261.1">
    <property type="nucleotide sequence ID" value="NZ_FOGI01000003.1"/>
</dbReference>
<feature type="region of interest" description="N-terminal hotdog fold" evidence="10">
    <location>
        <begin position="2264"/>
        <end position="2384"/>
    </location>
</feature>
<keyword evidence="3" id="KW-0596">Phosphopantetheine</keyword>
<dbReference type="SMART" id="SM00829">
    <property type="entry name" value="PKS_ER"/>
    <property type="match status" value="1"/>
</dbReference>
<keyword evidence="4" id="KW-0597">Phosphoprotein</keyword>
<dbReference type="SUPFAM" id="SSF47336">
    <property type="entry name" value="ACP-like"/>
    <property type="match status" value="2"/>
</dbReference>
<dbReference type="InterPro" id="IPR006162">
    <property type="entry name" value="Ppantetheine_attach_site"/>
</dbReference>
<evidence type="ECO:0000256" key="10">
    <source>
        <dbReference type="PROSITE-ProRule" id="PRU01363"/>
    </source>
</evidence>
<dbReference type="Proteomes" id="UP000199051">
    <property type="component" value="Unassembled WGS sequence"/>
</dbReference>
<dbReference type="PROSITE" id="PS50075">
    <property type="entry name" value="CARRIER"/>
    <property type="match status" value="2"/>
</dbReference>
<dbReference type="InterPro" id="IPR001227">
    <property type="entry name" value="Ac_transferase_dom_sf"/>
</dbReference>
<dbReference type="InterPro" id="IPR014043">
    <property type="entry name" value="Acyl_transferase_dom"/>
</dbReference>
<dbReference type="Gene3D" id="1.10.1200.10">
    <property type="entry name" value="ACP-like"/>
    <property type="match status" value="2"/>
</dbReference>
<feature type="region of interest" description="C-terminal hotdog fold" evidence="10">
    <location>
        <begin position="2428"/>
        <end position="2567"/>
    </location>
</feature>
<evidence type="ECO:0000256" key="6">
    <source>
        <dbReference type="ARBA" id="ARBA00022737"/>
    </source>
</evidence>
<feature type="coiled-coil region" evidence="11">
    <location>
        <begin position="5"/>
        <end position="32"/>
    </location>
</feature>
<feature type="domain" description="Carrier" evidence="12">
    <location>
        <begin position="1311"/>
        <end position="1386"/>
    </location>
</feature>
<reference evidence="16" key="1">
    <citation type="submission" date="2016-10" db="EMBL/GenBank/DDBJ databases">
        <authorList>
            <person name="Varghese N."/>
            <person name="Submissions S."/>
        </authorList>
    </citation>
    <scope>NUCLEOTIDE SEQUENCE [LARGE SCALE GENOMIC DNA]</scope>
    <source>
        <strain evidence="16">DSM 44260</strain>
    </source>
</reference>
<dbReference type="InterPro" id="IPR032821">
    <property type="entry name" value="PKS_assoc"/>
</dbReference>
<dbReference type="Gene3D" id="3.40.366.10">
    <property type="entry name" value="Malonyl-Coenzyme A Acyl Carrier Protein, domain 2"/>
    <property type="match status" value="2"/>
</dbReference>
<feature type="active site" description="Proton donor; for dehydratase activity" evidence="10">
    <location>
        <position position="2492"/>
    </location>
</feature>
<dbReference type="Pfam" id="PF13602">
    <property type="entry name" value="ADH_zinc_N_2"/>
    <property type="match status" value="1"/>
</dbReference>
<evidence type="ECO:0000313" key="16">
    <source>
        <dbReference type="Proteomes" id="UP000199051"/>
    </source>
</evidence>
<dbReference type="CDD" id="cd00833">
    <property type="entry name" value="PKS"/>
    <property type="match status" value="2"/>
</dbReference>
<dbReference type="GO" id="GO:0008270">
    <property type="term" value="F:zinc ion binding"/>
    <property type="evidence" value="ECO:0007669"/>
    <property type="project" value="InterPro"/>
</dbReference>
<protein>
    <submittedName>
        <fullName evidence="15">Polyketide synthase 12</fullName>
    </submittedName>
</protein>
<feature type="domain" description="Ketosynthase family 3 (KS3)" evidence="13">
    <location>
        <begin position="34"/>
        <end position="453"/>
    </location>
</feature>
<dbReference type="SUPFAM" id="SSF51735">
    <property type="entry name" value="NAD(P)-binding Rossmann-fold domains"/>
    <property type="match status" value="5"/>
</dbReference>
<evidence type="ECO:0000256" key="1">
    <source>
        <dbReference type="ARBA" id="ARBA00001957"/>
    </source>
</evidence>
<name>A0A1H9P4R0_9PSEU</name>
<dbReference type="SMART" id="SM00823">
    <property type="entry name" value="PKS_PP"/>
    <property type="match status" value="2"/>
</dbReference>
<dbReference type="Pfam" id="PF14765">
    <property type="entry name" value="PS-DH"/>
    <property type="match status" value="1"/>
</dbReference>
<evidence type="ECO:0000313" key="15">
    <source>
        <dbReference type="EMBL" id="SER43067.1"/>
    </source>
</evidence>
<dbReference type="Gene3D" id="3.40.50.720">
    <property type="entry name" value="NAD(P)-binding Rossmann-like Domain"/>
    <property type="match status" value="2"/>
</dbReference>
<dbReference type="InterPro" id="IPR049551">
    <property type="entry name" value="PKS_DH_C"/>
</dbReference>
<dbReference type="GO" id="GO:0004312">
    <property type="term" value="F:fatty acid synthase activity"/>
    <property type="evidence" value="ECO:0007669"/>
    <property type="project" value="TreeGrafter"/>
</dbReference>
<dbReference type="InterPro" id="IPR015083">
    <property type="entry name" value="NorB/c/GfsB-D-like_docking"/>
</dbReference>
<dbReference type="FunFam" id="3.40.47.10:FF:000019">
    <property type="entry name" value="Polyketide synthase type I"/>
    <property type="match status" value="2"/>
</dbReference>
<evidence type="ECO:0000256" key="8">
    <source>
        <dbReference type="ARBA" id="ARBA00023268"/>
    </source>
</evidence>
<dbReference type="CDD" id="cd05195">
    <property type="entry name" value="enoyl_red"/>
    <property type="match status" value="1"/>
</dbReference>
<dbReference type="InterPro" id="IPR013968">
    <property type="entry name" value="PKS_KR"/>
</dbReference>
<dbReference type="SMART" id="SM01294">
    <property type="entry name" value="PKS_PP_betabranch"/>
    <property type="match status" value="2"/>
</dbReference>
<dbReference type="Pfam" id="PF16197">
    <property type="entry name" value="KAsynt_C_assoc"/>
    <property type="match status" value="2"/>
</dbReference>
<dbReference type="InterPro" id="IPR049552">
    <property type="entry name" value="PKS_DH_N"/>
</dbReference>
<dbReference type="SMART" id="SM00827">
    <property type="entry name" value="PKS_AT"/>
    <property type="match status" value="2"/>
</dbReference>
<dbReference type="InterPro" id="IPR014030">
    <property type="entry name" value="Ketoacyl_synth_N"/>
</dbReference>
<dbReference type="SMART" id="SM00826">
    <property type="entry name" value="PKS_DH"/>
    <property type="match status" value="1"/>
</dbReference>
<keyword evidence="11" id="KW-0175">Coiled coil</keyword>
<dbReference type="InterPro" id="IPR002364">
    <property type="entry name" value="Quin_OxRdtase/zeta-crystal_CS"/>
</dbReference>
<feature type="active site" description="Proton acceptor; for dehydratase activity" evidence="10">
    <location>
        <position position="2294"/>
    </location>
</feature>
<evidence type="ECO:0000256" key="4">
    <source>
        <dbReference type="ARBA" id="ARBA00022553"/>
    </source>
</evidence>
<dbReference type="Pfam" id="PF08240">
    <property type="entry name" value="ADH_N"/>
    <property type="match status" value="1"/>
</dbReference>
<evidence type="ECO:0000256" key="7">
    <source>
        <dbReference type="ARBA" id="ARBA00023194"/>
    </source>
</evidence>
<evidence type="ECO:0000259" key="14">
    <source>
        <dbReference type="PROSITE" id="PS52019"/>
    </source>
</evidence>
<dbReference type="InterPro" id="IPR020843">
    <property type="entry name" value="ER"/>
</dbReference>
<dbReference type="CDD" id="cd08952">
    <property type="entry name" value="KR_1_SDR_x"/>
    <property type="match status" value="1"/>
</dbReference>
<dbReference type="Pfam" id="PF08990">
    <property type="entry name" value="Docking"/>
    <property type="match status" value="1"/>
</dbReference>
<keyword evidence="8" id="KW-0511">Multifunctional enzyme</keyword>
<dbReference type="Pfam" id="PF08659">
    <property type="entry name" value="KR"/>
    <property type="match status" value="2"/>
</dbReference>
<dbReference type="PANTHER" id="PTHR43775:SF51">
    <property type="entry name" value="INACTIVE PHENOLPHTHIOCEROL SYNTHESIS POLYKETIDE SYNTHASE TYPE I PKS1-RELATED"/>
    <property type="match status" value="1"/>
</dbReference>
<dbReference type="GO" id="GO:0006633">
    <property type="term" value="P:fatty acid biosynthetic process"/>
    <property type="evidence" value="ECO:0007669"/>
    <property type="project" value="InterPro"/>
</dbReference>
<dbReference type="GO" id="GO:0031177">
    <property type="term" value="F:phosphopantetheine binding"/>
    <property type="evidence" value="ECO:0007669"/>
    <property type="project" value="InterPro"/>
</dbReference>
<dbReference type="InterPro" id="IPR009081">
    <property type="entry name" value="PP-bd_ACP"/>
</dbReference>
<evidence type="ECO:0000256" key="5">
    <source>
        <dbReference type="ARBA" id="ARBA00022679"/>
    </source>
</evidence>
<dbReference type="Pfam" id="PF00698">
    <property type="entry name" value="Acyl_transf_1"/>
    <property type="match status" value="2"/>
</dbReference>
<keyword evidence="16" id="KW-1185">Reference proteome</keyword>
<dbReference type="PROSITE" id="PS00012">
    <property type="entry name" value="PHOSPHOPANTETHEINE"/>
    <property type="match status" value="2"/>
</dbReference>
<dbReference type="SUPFAM" id="SSF50129">
    <property type="entry name" value="GroES-like"/>
    <property type="match status" value="1"/>
</dbReference>
<dbReference type="InterPro" id="IPR016035">
    <property type="entry name" value="Acyl_Trfase/lysoPLipase"/>
</dbReference>
<dbReference type="Pfam" id="PF02801">
    <property type="entry name" value="Ketoacyl-synt_C"/>
    <property type="match status" value="2"/>
</dbReference>
<dbReference type="InterPro" id="IPR016039">
    <property type="entry name" value="Thiolase-like"/>
</dbReference>
<comment type="pathway">
    <text evidence="2">Antibiotic biosynthesis.</text>
</comment>
<dbReference type="GO" id="GO:0016491">
    <property type="term" value="F:oxidoreductase activity"/>
    <property type="evidence" value="ECO:0007669"/>
    <property type="project" value="InterPro"/>
</dbReference>
<dbReference type="GO" id="GO:0006508">
    <property type="term" value="P:proteolysis"/>
    <property type="evidence" value="ECO:0007669"/>
    <property type="project" value="InterPro"/>
</dbReference>
<dbReference type="GO" id="GO:0004315">
    <property type="term" value="F:3-oxoacyl-[acyl-carrier-protein] synthase activity"/>
    <property type="evidence" value="ECO:0007669"/>
    <property type="project" value="InterPro"/>
</dbReference>
<dbReference type="Gene3D" id="3.10.129.110">
    <property type="entry name" value="Polyketide synthase dehydratase"/>
    <property type="match status" value="1"/>
</dbReference>
<dbReference type="Pfam" id="PF00109">
    <property type="entry name" value="ketoacyl-synt"/>
    <property type="match status" value="2"/>
</dbReference>
<dbReference type="InterPro" id="IPR014031">
    <property type="entry name" value="Ketoacyl_synth_C"/>
</dbReference>
<evidence type="ECO:0000256" key="3">
    <source>
        <dbReference type="ARBA" id="ARBA00022450"/>
    </source>
</evidence>
<dbReference type="PROSITE" id="PS01162">
    <property type="entry name" value="QOR_ZETA_CRYSTAL"/>
    <property type="match status" value="1"/>
</dbReference>
<dbReference type="Pfam" id="PF21089">
    <property type="entry name" value="PKS_DH_N"/>
    <property type="match status" value="1"/>
</dbReference>
<keyword evidence="6" id="KW-0677">Repeat</keyword>
<sequence length="3446" mass="359028">MGASVEQYVEALRTSLKENERLKARNRDLTAAAHEPVAIVGMSCKLPGGVDSADDLWDLVARGGDGISGFPADRGWDLDRLYDPESSREGTSYSREGGFVHSAGLFDPAFFGISPREAAAMDPQQRLLLETSWEVFEHAGIDPTAARGSKTGVFVGAATSGYGYAIPDEGYGLTGSATSVLSGRVAYVFGLQGPAVTVDTACSSGLVALHLAVRALRAGECDLAIAGGVTVMVNPSAFVEFSRQRGLAADGRCKAFAAGADGTGWSEGAAVLLVERLSDAVRLGHRVLAVVRGSAVNADGASNGLTAPNGQAQRRVIRDAIADARLTPADIDLVEAHGTGTVLGDPIEASALLATYGKDRGVPLFLGSVKSNIGHTQAAAGIAGVIKVVQAMRNGVMPATLHVDAPSPHVDWSSGAVELLAEPRDWSTVERPRRAAVSAFGVSGTNAHTVIEEATPVELGPPGETDLPWLISARTPEGLRAQASRLVSVSGAAGDVAFSLATTRAALEHRAVVIPSADRAVALAALAGGSPDESTVVGEVISGKTAFLFTGQGSQYRGMGVDLRRFPVFAETFDALCHRLAVDPAADVDRTESAQPALFALEVALFRLVESWGITPDYLVGHSIGELAAAHVSGILSLDDACTLVAARAGLMGALPPGGAMLAVEISEADLAVEFPEGLPAGVDLAAVNSDRSIVVSGDRRIVESLDRRFGEQSRRVKRLSVSHAFHSHLMDPMLGEFEQVVRGLSFGRPTIPVVATSVGDPSTPEYWVRQVRETVRFAGAVTTLAAKGVARFVEIGPDGVLSAAVRDQVPGAAVIPLQRAGRDGVDTWWRGLAQAFVSGAPIAWPEPGNRIDLPTYAFQRTHFWPVTTTNLRYRVTWKPTSATTTALTGTWCVIADDPDSALATWCVQTLRGHGATLTDDPARADAVISLRTSTENHPDHPILTRGLADTLDLLRADGPPIWLVTQGAVAVDEPLANPLAAPLWALGRVAALEHPRRWGGSIDLPAALDDAAAGRLVAGLQSGEDQLAIRESGLFARRLAPSPAAAATPWRPQGTVLVTGGTGALGRHVARWLVERGAEHIVLASRRAAEAVDFARELEASGTRITLAACDASDPVALTELLTEHPPSSVFHAAGNGDYAPISDAGLAHFAATLDAKVVGARIVAALPDLDRLVLFSSVSATWGSGSQSAYSVANATLDALAEAAGGTSIAWGPWAGAGMAGADSTADYLRKRGLNPLDPAVAIAALAQAVDQRDTCVTIADINWERFVPSFTSARPQHLFDDLVEKPTPAVEPSSAPRFDHLSEEDFRRTLLDLVRTNAAVVLGHSDRAAVKPQSAFTDLGFDSLTAVELRDRLVTATGLELATTIVFDHPTPVALAEHLLDLARPKAKAVHRVTAPADGEPIAIIGMACRYPGGVRSPEDLWRLVSEGRDGVGDFPTDRGWDLASVYDPDGGDGTSYVREGAFIDGVAEFDPVFFGISPREALAMDPQQRLLLQASWEAFERAGIDPDALRGSRTGVFAGTSGQDYPALLVGARDVSEGHQGTGNAAAVLSGRVAYTFGLEGPTLTVDTACSSSLVALHLAVRALRQGECELALAGGVTIMSTPSAFVEFSRQLGLAADGRCKSFAAAADGTGWGEGVGVLLVERLSDALRNGHGVLAVVRGTAVNSDGASNGLTAPNGPSQQRVIRQALADAGLEPSEVDAVEAHGTGTRLGDPIEAEALLATYGQDRATPLWLGSVKSNIGHTQAASGVAGVIKMVAALRAGVLPATLHVDEPSPQVNWAAGAVSLVAAARPWPSGDRPRRAGVSSFGMSGTNAHVVLEAAPSQSEAEPVGEPPAVVAVPVSGRTEHGLVAQVEALRESGYDLVDLAHSLATTRGVLEHRAVLFGDVSLDGAVVGRADDGLTGFLFTGQGSQRPGMGAGLYAAFPVFAAAFDEVCVRVDAALVDGDPLGAVGLKQVVFGDSLELDRTLYTQTGLFALQVALFRLLESWGVRPHVLIGHSIGEVAAAHVSGILSLDDACTLVAARARLMQALPPGGAMLAVEISEADLAVEFPEGLPAGVDLAAVNSDRSIVVSGDREIVELLDRRFVEQSRRVKRLVVSHAFHSHVVDPMLEEFARVVAGLSFASPTIPVVATATGDPSTPGYWVRQVRETVRFADAVGRAEDVTRFLELGPEGVLSAAVEQAAVPALRSGRDEVETILRAVAEVHVRGARVDWAALTEKWGGRRVDLPTRAFAREHYWPTPTTWTGDVTAAGLGVTDHPLLGAGITGAHGTLFTARLSTTTHPWLADHRIHGQTVLPGTAFVELALQAADATALPFIDELILHTPLTLPTQGAVQLHLTTTPTGTLTIHSTPATPTGWPTHPWTLHATGTLTATSGAAASAAAPSAFTASGVTSSTGDAAAPISADVATDGTFTRTIAADFPWPPVGEAVDISSLYSELQAAGLDYGRTFQGLRAVWRADDAVFAEVALPDTANAGRFGLHPALLDSALHALAVAATGAGAAGVPFAWSGVQLAATGATTLRVRLTSGPEGASLVAVDPAGAPVISIDNVVLRPVTTTAAVATAPPLHRLAWQQVQRVDPDSRTWAVHGDDVFHAAQGLSAAGAALVDTGADRVVISSTGPDLLDRVTEMLAVAADAQVIVLTRGAVAAEPGDDVPDLPGAAVWGLLRVAMTEDPGRLRLVDIDADPWAALVRSPDEPQLAIRSGAVLAPRVVQDPGADLVPPAGPWRLDTTGRGTLENLVLAPVSPPDLGPGEVRVAVRAAGLNFRDVLNALGMYPGEVAIGGEAAGVVIEVGPEVTKVNVGDRVLGLFSAAFAPEAVTDQRLLVPLPDDWAFADGACVPIVYATAYYGLVDLANLRDGESVLVHAAAGGVGMAAVQLARHLGAEVYGTASPSKWTATGLVDERLSSSRDLAFADKFPKVDVVLNALAGEFVDASLGLLRPGGRFLEMGKTDIRADVSDVDYRAYDLAEAGPDRIGEILSQVMELFAKGALTLPPRRAWDVRQAREAFRYMSQAKHVGKVVLTLPVQADLNDPVLITGGTGALGGVLARHLAAAGRRNIVLLSRSGKAPDDLVSSVEELGAEVRVVAGDAADRELVTGLGVRSVFHAAGVLDDGVFSGLTGDRLAAVLHAKADAALALQEAVPDAVEFVLFSSIAATIGTPGQAAYAAANAFLDGLAHHRHTRGLPIRTLAWGPWDLDGGMLGPLTDADRDRLARTGFPPLTPDAGMAMLDRALVEPTPAVIAATIDTRALDDPPTVLSALARPARRVAETAAPQDLGARLLTLPGAERTRVLVDLVRANAATVLGFAGTDAVDPARAFSDLGFDSLTAVELRNRLTTTTGVRLPATLVFDHPTPVALAERLLVDLVPAPPSPAVTALSELDNIDAVLPSLSTEEAARVRARLAALLTKWTPADDATDDDLDEATEDTIFALIDSELEG</sequence>
<gene>
    <name evidence="15" type="ORF">SAMN04487818_103288</name>
</gene>
<dbReference type="InterPro" id="IPR055123">
    <property type="entry name" value="SpnB-like_Rossmann"/>
</dbReference>
<evidence type="ECO:0000259" key="12">
    <source>
        <dbReference type="PROSITE" id="PS50075"/>
    </source>
</evidence>
<keyword evidence="7" id="KW-0045">Antibiotic biosynthesis</keyword>
<dbReference type="InterPro" id="IPR018201">
    <property type="entry name" value="Ketoacyl_synth_AS"/>
</dbReference>
<dbReference type="PROSITE" id="PS00606">
    <property type="entry name" value="KS3_1"/>
    <property type="match status" value="2"/>
</dbReference>
<feature type="domain" description="Ketosynthase family 3 (KS3)" evidence="13">
    <location>
        <begin position="1402"/>
        <end position="1825"/>
    </location>
</feature>
<dbReference type="SUPFAM" id="SSF53901">
    <property type="entry name" value="Thiolase-like"/>
    <property type="match status" value="2"/>
</dbReference>
<dbReference type="InterPro" id="IPR020841">
    <property type="entry name" value="PKS_Beta-ketoAc_synthase_dom"/>
</dbReference>
<dbReference type="InterPro" id="IPR042104">
    <property type="entry name" value="PKS_dehydratase_sf"/>
</dbReference>
<dbReference type="GO" id="GO:0033068">
    <property type="term" value="P:macrolide biosynthetic process"/>
    <property type="evidence" value="ECO:0007669"/>
    <property type="project" value="UniProtKB-ARBA"/>
</dbReference>
<feature type="domain" description="PKS/mFAS DH" evidence="14">
    <location>
        <begin position="2264"/>
        <end position="2567"/>
    </location>
</feature>
<dbReference type="InterPro" id="IPR049900">
    <property type="entry name" value="PKS_mFAS_DH"/>
</dbReference>
<evidence type="ECO:0000256" key="2">
    <source>
        <dbReference type="ARBA" id="ARBA00004792"/>
    </source>
</evidence>
<dbReference type="InterPro" id="IPR016036">
    <property type="entry name" value="Malonyl_transacylase_ACP-bd"/>
</dbReference>
<dbReference type="Pfam" id="PF00550">
    <property type="entry name" value="PP-binding"/>
    <property type="match status" value="2"/>
</dbReference>
<dbReference type="InterPro" id="IPR013154">
    <property type="entry name" value="ADH-like_N"/>
</dbReference>
<evidence type="ECO:0000259" key="13">
    <source>
        <dbReference type="PROSITE" id="PS52004"/>
    </source>
</evidence>
<dbReference type="PANTHER" id="PTHR43775">
    <property type="entry name" value="FATTY ACID SYNTHASE"/>
    <property type="match status" value="1"/>
</dbReference>
<dbReference type="PROSITE" id="PS52019">
    <property type="entry name" value="PKS_MFAS_DH"/>
    <property type="match status" value="1"/>
</dbReference>
<dbReference type="InterPro" id="IPR036736">
    <property type="entry name" value="ACP-like_sf"/>
</dbReference>
<dbReference type="Gene3D" id="3.40.50.11460">
    <property type="match status" value="1"/>
</dbReference>
<dbReference type="STRING" id="155974.SAMN04487818_103288"/>
<dbReference type="Pfam" id="PF22953">
    <property type="entry name" value="SpnB_Rossmann"/>
    <property type="match status" value="1"/>
</dbReference>
<dbReference type="InterPro" id="IPR050091">
    <property type="entry name" value="PKS_NRPS_Biosynth_Enz"/>
</dbReference>
<dbReference type="InterPro" id="IPR036291">
    <property type="entry name" value="NAD(P)-bd_dom_sf"/>
</dbReference>
<dbReference type="Gene3D" id="3.40.47.10">
    <property type="match status" value="2"/>
</dbReference>
<dbReference type="PROSITE" id="PS52004">
    <property type="entry name" value="KS3_2"/>
    <property type="match status" value="2"/>
</dbReference>
<dbReference type="PROSITE" id="PS00141">
    <property type="entry name" value="ASP_PROTEASE"/>
    <property type="match status" value="1"/>
</dbReference>